<feature type="compositionally biased region" description="Basic and acidic residues" evidence="1">
    <location>
        <begin position="122"/>
        <end position="132"/>
    </location>
</feature>
<proteinExistence type="predicted"/>
<dbReference type="STRING" id="243090.RB9266"/>
<accession>Q7ULV2</accession>
<dbReference type="KEGG" id="rba:RB9266"/>
<keyword evidence="3" id="KW-1185">Reference proteome</keyword>
<feature type="region of interest" description="Disordered" evidence="1">
    <location>
        <begin position="92"/>
        <end position="132"/>
    </location>
</feature>
<dbReference type="Proteomes" id="UP000001025">
    <property type="component" value="Chromosome"/>
</dbReference>
<protein>
    <submittedName>
        <fullName evidence="2">Uncharacterized protein</fullName>
    </submittedName>
</protein>
<evidence type="ECO:0000313" key="2">
    <source>
        <dbReference type="EMBL" id="CAD76167.1"/>
    </source>
</evidence>
<feature type="compositionally biased region" description="Basic and acidic residues" evidence="1">
    <location>
        <begin position="92"/>
        <end position="115"/>
    </location>
</feature>
<sequence length="132" mass="15167">MIRVARTHHQYPNAVKATCFHGVFSLLPNVESRMRGAFTLIRGTTKDGLNRLFRFRWRVAETPQESGGRCSLSTNVTYLSADQFRSSARFSVGEHNRLSERSTETAGYAKHDQAHSTRRRSLRPERRTDSIR</sequence>
<dbReference type="HOGENOM" id="CLU_1915444_0_0_0"/>
<dbReference type="EMBL" id="BX294149">
    <property type="protein sequence ID" value="CAD76167.1"/>
    <property type="molecule type" value="Genomic_DNA"/>
</dbReference>
<dbReference type="EnsemblBacteria" id="CAD76167">
    <property type="protein sequence ID" value="CAD76167"/>
    <property type="gene ID" value="RB9266"/>
</dbReference>
<organism evidence="2 3">
    <name type="scientific">Rhodopirellula baltica (strain DSM 10527 / NCIMB 13988 / SH1)</name>
    <dbReference type="NCBI Taxonomy" id="243090"/>
    <lineage>
        <taxon>Bacteria</taxon>
        <taxon>Pseudomonadati</taxon>
        <taxon>Planctomycetota</taxon>
        <taxon>Planctomycetia</taxon>
        <taxon>Pirellulales</taxon>
        <taxon>Pirellulaceae</taxon>
        <taxon>Rhodopirellula</taxon>
    </lineage>
</organism>
<dbReference type="AlphaFoldDB" id="Q7ULV2"/>
<evidence type="ECO:0000256" key="1">
    <source>
        <dbReference type="SAM" id="MobiDB-lite"/>
    </source>
</evidence>
<gene>
    <name evidence="2" type="ordered locus">RB9266</name>
</gene>
<evidence type="ECO:0000313" key="3">
    <source>
        <dbReference type="Proteomes" id="UP000001025"/>
    </source>
</evidence>
<dbReference type="InParanoid" id="Q7ULV2"/>
<name>Q7ULV2_RHOBA</name>
<reference evidence="2 3" key="1">
    <citation type="journal article" date="2003" name="Proc. Natl. Acad. Sci. U.S.A.">
        <title>Complete genome sequence of the marine planctomycete Pirellula sp. strain 1.</title>
        <authorList>
            <person name="Gloeckner F.O."/>
            <person name="Kube M."/>
            <person name="Bauer M."/>
            <person name="Teeling H."/>
            <person name="Lombardot T."/>
            <person name="Ludwig W."/>
            <person name="Gade D."/>
            <person name="Beck A."/>
            <person name="Borzym K."/>
            <person name="Heitmann K."/>
            <person name="Rabus R."/>
            <person name="Schlesner H."/>
            <person name="Amann R."/>
            <person name="Reinhardt R."/>
        </authorList>
    </citation>
    <scope>NUCLEOTIDE SEQUENCE [LARGE SCALE GENOMIC DNA]</scope>
    <source>
        <strain evidence="3">DSM 10527 / NCIMB 13988 / SH1</strain>
    </source>
</reference>